<dbReference type="Gene3D" id="3.40.630.30">
    <property type="match status" value="1"/>
</dbReference>
<dbReference type="Pfam" id="PF00583">
    <property type="entry name" value="Acetyltransf_1"/>
    <property type="match status" value="1"/>
</dbReference>
<dbReference type="EMBL" id="BNAR01000025">
    <property type="protein sequence ID" value="GHH61053.1"/>
    <property type="molecule type" value="Genomic_DNA"/>
</dbReference>
<dbReference type="InterPro" id="IPR016181">
    <property type="entry name" value="Acyl_CoA_acyltransferase"/>
</dbReference>
<accession>A0ABQ3N3L4</accession>
<dbReference type="RefSeq" id="WP_191305232.1">
    <property type="nucleotide sequence ID" value="NZ_BNAR01000025.1"/>
</dbReference>
<dbReference type="SUPFAM" id="SSF55729">
    <property type="entry name" value="Acyl-CoA N-acyltransferases (Nat)"/>
    <property type="match status" value="1"/>
</dbReference>
<dbReference type="InterPro" id="IPR000182">
    <property type="entry name" value="GNAT_dom"/>
</dbReference>
<protein>
    <submittedName>
        <fullName evidence="2">Acetyltransferase</fullName>
    </submittedName>
</protein>
<proteinExistence type="predicted"/>
<evidence type="ECO:0000313" key="2">
    <source>
        <dbReference type="EMBL" id="GHH61053.1"/>
    </source>
</evidence>
<sequence length="282" mass="30440">MEALSHNDIRDFLAVAGDFLGADPVNHSVHLTGLDAALQGRRPAVTLISLHDDGSVVGAATRMQGRPLHVAAMPVTAAPLVAEALRGEEITEVTGTRDKVEAFRRLWREGGTETYALRLYRLEDLVVPDVPGESRLATPADDDLITEWWIQFVAELDGLPRDEAEKRAGDSRWMDAGHVLWLVDGVPVSWAGSTAPLAGVSRVGPVYTPPEHRRHGYAAAVTAAVSQWAYGEGVEHVVLAADLANPTANSIYQGIGFRPVSDWSEYRWDQALPPGPSSASLT</sequence>
<evidence type="ECO:0000313" key="3">
    <source>
        <dbReference type="Proteomes" id="UP000605568"/>
    </source>
</evidence>
<feature type="domain" description="N-acetyltransferase" evidence="1">
    <location>
        <begin position="132"/>
        <end position="279"/>
    </location>
</feature>
<evidence type="ECO:0000259" key="1">
    <source>
        <dbReference type="PROSITE" id="PS51186"/>
    </source>
</evidence>
<organism evidence="2 3">
    <name type="scientific">Lentzea cavernae</name>
    <dbReference type="NCBI Taxonomy" id="2020703"/>
    <lineage>
        <taxon>Bacteria</taxon>
        <taxon>Bacillati</taxon>
        <taxon>Actinomycetota</taxon>
        <taxon>Actinomycetes</taxon>
        <taxon>Pseudonocardiales</taxon>
        <taxon>Pseudonocardiaceae</taxon>
        <taxon>Lentzea</taxon>
    </lineage>
</organism>
<keyword evidence="3" id="KW-1185">Reference proteome</keyword>
<comment type="caution">
    <text evidence="2">The sequence shown here is derived from an EMBL/GenBank/DDBJ whole genome shotgun (WGS) entry which is preliminary data.</text>
</comment>
<dbReference type="PROSITE" id="PS51186">
    <property type="entry name" value="GNAT"/>
    <property type="match status" value="1"/>
</dbReference>
<reference evidence="3" key="1">
    <citation type="journal article" date="2019" name="Int. J. Syst. Evol. Microbiol.">
        <title>The Global Catalogue of Microorganisms (GCM) 10K type strain sequencing project: providing services to taxonomists for standard genome sequencing and annotation.</title>
        <authorList>
            <consortium name="The Broad Institute Genomics Platform"/>
            <consortium name="The Broad Institute Genome Sequencing Center for Infectious Disease"/>
            <person name="Wu L."/>
            <person name="Ma J."/>
        </authorList>
    </citation>
    <scope>NUCLEOTIDE SEQUENCE [LARGE SCALE GENOMIC DNA]</scope>
    <source>
        <strain evidence="3">CGMCC 4.7367</strain>
    </source>
</reference>
<gene>
    <name evidence="2" type="ORF">GCM10017774_86390</name>
</gene>
<name>A0ABQ3N3L4_9PSEU</name>
<dbReference type="CDD" id="cd04301">
    <property type="entry name" value="NAT_SF"/>
    <property type="match status" value="1"/>
</dbReference>
<dbReference type="Proteomes" id="UP000605568">
    <property type="component" value="Unassembled WGS sequence"/>
</dbReference>